<keyword evidence="3" id="KW-0268">Exocytosis</keyword>
<comment type="caution">
    <text evidence="5">The sequence shown here is derived from an EMBL/GenBank/DDBJ whole genome shotgun (WGS) entry which is preliminary data.</text>
</comment>
<comment type="similarity">
    <text evidence="1 3">Belongs to the EXO70 family.</text>
</comment>
<evidence type="ECO:0000313" key="6">
    <source>
        <dbReference type="Proteomes" id="UP001159364"/>
    </source>
</evidence>
<name>A0AAV8U7C1_9ROSI</name>
<protein>
    <recommendedName>
        <fullName evidence="3">Exocyst subunit Exo70 family protein</fullName>
    </recommendedName>
</protein>
<keyword evidence="3" id="KW-0653">Protein transport</keyword>
<dbReference type="PANTHER" id="PTHR12542">
    <property type="entry name" value="EXOCYST COMPLEX PROTEIN EXO70"/>
    <property type="match status" value="1"/>
</dbReference>
<dbReference type="AlphaFoldDB" id="A0AAV8U7C1"/>
<dbReference type="Pfam" id="PF03081">
    <property type="entry name" value="Exo70_C"/>
    <property type="match status" value="1"/>
</dbReference>
<evidence type="ECO:0000313" key="5">
    <source>
        <dbReference type="EMBL" id="KAJ8775211.1"/>
    </source>
</evidence>
<dbReference type="Gene3D" id="1.20.1280.170">
    <property type="entry name" value="Exocyst complex component Exo70"/>
    <property type="match status" value="1"/>
</dbReference>
<dbReference type="GO" id="GO:0000145">
    <property type="term" value="C:exocyst"/>
    <property type="evidence" value="ECO:0007669"/>
    <property type="project" value="InterPro"/>
</dbReference>
<evidence type="ECO:0000256" key="1">
    <source>
        <dbReference type="ARBA" id="ARBA00006756"/>
    </source>
</evidence>
<proteinExistence type="inferred from homology"/>
<dbReference type="EMBL" id="JAIWQS010000001">
    <property type="protein sequence ID" value="KAJ8775211.1"/>
    <property type="molecule type" value="Genomic_DNA"/>
</dbReference>
<dbReference type="GO" id="GO:0015031">
    <property type="term" value="P:protein transport"/>
    <property type="evidence" value="ECO:0007669"/>
    <property type="project" value="UniProtKB-KW"/>
</dbReference>
<dbReference type="Pfam" id="PF20669">
    <property type="entry name" value="Exo70_N"/>
    <property type="match status" value="1"/>
</dbReference>
<accession>A0AAV8U7C1</accession>
<evidence type="ECO:0000256" key="3">
    <source>
        <dbReference type="RuleBase" id="RU365026"/>
    </source>
</evidence>
<evidence type="ECO:0000256" key="2">
    <source>
        <dbReference type="ARBA" id="ARBA00022448"/>
    </source>
</evidence>
<comment type="function">
    <text evidence="3">Component of the exocyst complex.</text>
</comment>
<evidence type="ECO:0000259" key="4">
    <source>
        <dbReference type="Pfam" id="PF03081"/>
    </source>
</evidence>
<organism evidence="5 6">
    <name type="scientific">Erythroxylum novogranatense</name>
    <dbReference type="NCBI Taxonomy" id="1862640"/>
    <lineage>
        <taxon>Eukaryota</taxon>
        <taxon>Viridiplantae</taxon>
        <taxon>Streptophyta</taxon>
        <taxon>Embryophyta</taxon>
        <taxon>Tracheophyta</taxon>
        <taxon>Spermatophyta</taxon>
        <taxon>Magnoliopsida</taxon>
        <taxon>eudicotyledons</taxon>
        <taxon>Gunneridae</taxon>
        <taxon>Pentapetalae</taxon>
        <taxon>rosids</taxon>
        <taxon>fabids</taxon>
        <taxon>Malpighiales</taxon>
        <taxon>Erythroxylaceae</taxon>
        <taxon>Erythroxylum</taxon>
    </lineage>
</organism>
<gene>
    <name evidence="5" type="ORF">K2173_020215</name>
</gene>
<dbReference type="InterPro" id="IPR004140">
    <property type="entry name" value="Exo70"/>
</dbReference>
<dbReference type="InterPro" id="IPR046364">
    <property type="entry name" value="Exo70_C"/>
</dbReference>
<sequence length="649" mass="74805">MGDFEPLTPELGGEENLVAAANQILRAILSKKNLTGDEKKILAYLGAQLSSTNLICQDEVYELSDFERRLNDTEEKVLNWEADQSMIWDRGPDEACNYLDTADEVRKLTENLEILSLSSEYGTKDMLRRAHNVLQMVMARLEEEFKSILVQNSQPYEPEFLSFRSSEDEFTDVSSVVSGEDESMESSLRRDSVNRSSEEFIIDLVHRDAIADLRRIANLMFKSKYDHECLQAYISVRRDALDECLLVLDMEKMSIEDVLKLEWSKMNSKMKRWARAMKIFVRIYLASEKWLSEQVFVEVGAVHLMCFAEASKSSMFQLLNFGEAISIGPHKPEKLYPILEMYEVLEDLLPDIDSLYSDEAGCSVRMDCRDLLRRLGDAVRAAFLEFENAIASSPSTTPLASGGIHPLTRYVMNYIRTLTDYRETLDFLLKDHSRDDVIGASPDRSSGMEEDNTSEYASTITPMALHFRSIVSILECNLEEKATLYRSSSLHHIFLMNNIHYIAQKVKNSELRLIFGDDWIRKRNWQVQQHALNYERVTWSSVLALLKDEGIPSSHHAARILKDRLRSFYLAFEEVYKNQKGWSIPDNQLRKELKISTSNKVVLAYRTFVGRHSNHVSDNHIKYSADDLELSLEEMFEGLQKQLQHPNRK</sequence>
<feature type="domain" description="Exocyst complex subunit Exo70 C-terminal" evidence="4">
    <location>
        <begin position="271"/>
        <end position="632"/>
    </location>
</feature>
<dbReference type="SUPFAM" id="SSF74788">
    <property type="entry name" value="Cullin repeat-like"/>
    <property type="match status" value="1"/>
</dbReference>
<dbReference type="GO" id="GO:0005546">
    <property type="term" value="F:phosphatidylinositol-4,5-bisphosphate binding"/>
    <property type="evidence" value="ECO:0007669"/>
    <property type="project" value="InterPro"/>
</dbReference>
<keyword evidence="2 3" id="KW-0813">Transport</keyword>
<dbReference type="GO" id="GO:0006887">
    <property type="term" value="P:exocytosis"/>
    <property type="evidence" value="ECO:0007669"/>
    <property type="project" value="UniProtKB-KW"/>
</dbReference>
<dbReference type="InterPro" id="IPR016159">
    <property type="entry name" value="Cullin_repeat-like_dom_sf"/>
</dbReference>
<reference evidence="5 6" key="1">
    <citation type="submission" date="2021-09" db="EMBL/GenBank/DDBJ databases">
        <title>Genomic insights and catalytic innovation underlie evolution of tropane alkaloids biosynthesis.</title>
        <authorList>
            <person name="Wang Y.-J."/>
            <person name="Tian T."/>
            <person name="Huang J.-P."/>
            <person name="Huang S.-X."/>
        </authorList>
    </citation>
    <scope>NUCLEOTIDE SEQUENCE [LARGE SCALE GENOMIC DNA]</scope>
    <source>
        <strain evidence="5">KIB-2018</strain>
        <tissue evidence="5">Leaf</tissue>
    </source>
</reference>
<dbReference type="Proteomes" id="UP001159364">
    <property type="component" value="Linkage Group LG01"/>
</dbReference>
<dbReference type="PANTHER" id="PTHR12542:SF49">
    <property type="entry name" value="EXOCYST SUBUNIT EXO70 FAMILY PROTEIN"/>
    <property type="match status" value="1"/>
</dbReference>
<keyword evidence="6" id="KW-1185">Reference proteome</keyword>